<keyword evidence="2" id="KW-1185">Reference proteome</keyword>
<proteinExistence type="predicted"/>
<name>A0A392MB67_9FABA</name>
<dbReference type="AlphaFoldDB" id="A0A392MB67"/>
<feature type="non-terminal residue" evidence="1">
    <location>
        <position position="79"/>
    </location>
</feature>
<dbReference type="Proteomes" id="UP000265520">
    <property type="component" value="Unassembled WGS sequence"/>
</dbReference>
<comment type="caution">
    <text evidence="1">The sequence shown here is derived from an EMBL/GenBank/DDBJ whole genome shotgun (WGS) entry which is preliminary data.</text>
</comment>
<sequence>MASGSNGDDFVSAFRSLTEETTAAKRLQCTTSTGTLESPLPTLPFDLIAEILCRLPEYGNNDSWVKLYTVPFMVEQVLH</sequence>
<evidence type="ECO:0000313" key="2">
    <source>
        <dbReference type="Proteomes" id="UP000265520"/>
    </source>
</evidence>
<evidence type="ECO:0000313" key="1">
    <source>
        <dbReference type="EMBL" id="MCH84686.1"/>
    </source>
</evidence>
<dbReference type="EMBL" id="LXQA010007216">
    <property type="protein sequence ID" value="MCH84686.1"/>
    <property type="molecule type" value="Genomic_DNA"/>
</dbReference>
<reference evidence="1 2" key="1">
    <citation type="journal article" date="2018" name="Front. Plant Sci.">
        <title>Red Clover (Trifolium pratense) and Zigzag Clover (T. medium) - A Picture of Genomic Similarities and Differences.</title>
        <authorList>
            <person name="Dluhosova J."/>
            <person name="Istvanek J."/>
            <person name="Nedelnik J."/>
            <person name="Repkova J."/>
        </authorList>
    </citation>
    <scope>NUCLEOTIDE SEQUENCE [LARGE SCALE GENOMIC DNA]</scope>
    <source>
        <strain evidence="2">cv. 10/8</strain>
        <tissue evidence="1">Leaf</tissue>
    </source>
</reference>
<organism evidence="1 2">
    <name type="scientific">Trifolium medium</name>
    <dbReference type="NCBI Taxonomy" id="97028"/>
    <lineage>
        <taxon>Eukaryota</taxon>
        <taxon>Viridiplantae</taxon>
        <taxon>Streptophyta</taxon>
        <taxon>Embryophyta</taxon>
        <taxon>Tracheophyta</taxon>
        <taxon>Spermatophyta</taxon>
        <taxon>Magnoliopsida</taxon>
        <taxon>eudicotyledons</taxon>
        <taxon>Gunneridae</taxon>
        <taxon>Pentapetalae</taxon>
        <taxon>rosids</taxon>
        <taxon>fabids</taxon>
        <taxon>Fabales</taxon>
        <taxon>Fabaceae</taxon>
        <taxon>Papilionoideae</taxon>
        <taxon>50 kb inversion clade</taxon>
        <taxon>NPAAA clade</taxon>
        <taxon>Hologalegina</taxon>
        <taxon>IRL clade</taxon>
        <taxon>Trifolieae</taxon>
        <taxon>Trifolium</taxon>
    </lineage>
</organism>
<protein>
    <submittedName>
        <fullName evidence="1">F-box family protein</fullName>
    </submittedName>
</protein>
<accession>A0A392MB67</accession>
<gene>
    <name evidence="1" type="ORF">A2U01_0005521</name>
</gene>